<comment type="similarity">
    <text evidence="1">Belongs to the UPF0065 (bug) family.</text>
</comment>
<dbReference type="EMBL" id="CP021109">
    <property type="protein sequence ID" value="ARP85739.1"/>
    <property type="molecule type" value="Genomic_DNA"/>
</dbReference>
<dbReference type="AlphaFoldDB" id="A0A1W6YXW4"/>
<evidence type="ECO:0000313" key="4">
    <source>
        <dbReference type="Proteomes" id="UP000194139"/>
    </source>
</evidence>
<dbReference type="Gene3D" id="3.40.190.150">
    <property type="entry name" value="Bordetella uptake gene, domain 1"/>
    <property type="match status" value="1"/>
</dbReference>
<sequence>MKWRLYALVFCLAVCNVSVAADSYPDRPIRVLLGFPAGGGADMVLRAIAPGLAEALGQPVIVENRPGAGGNLAMDAVAKAPPDGYTLLMAAPGLVTNNSLYENLSFDPAKDFAAIGMASTVPNVLLIHPSLPVDSVAELVDYAKRHPGELNYASSGVGTSIHLATALFERDTGVRMTHVPYRGGPQAMSDLIGGQVQAMFAVLPLALPHIKAGRLRALAVTSQTRSPSLPQVPTMIEAGVKGYTATTWNGLVAPAGTPEPVIRKLNAALHSALDRPDVRATFAAMGQEVVKDTPEEFADMLKAETAKWEAVIQAAGIKAE</sequence>
<dbReference type="InterPro" id="IPR005064">
    <property type="entry name" value="BUG"/>
</dbReference>
<gene>
    <name evidence="3" type="ORF">CAL13_05610</name>
</gene>
<dbReference type="RefSeq" id="WP_157664809.1">
    <property type="nucleotide sequence ID" value="NZ_CP021109.1"/>
</dbReference>
<dbReference type="CDD" id="cd13578">
    <property type="entry name" value="PBP2_Bug27"/>
    <property type="match status" value="1"/>
</dbReference>
<evidence type="ECO:0008006" key="5">
    <source>
        <dbReference type="Google" id="ProtNLM"/>
    </source>
</evidence>
<dbReference type="PIRSF" id="PIRSF017082">
    <property type="entry name" value="YflP"/>
    <property type="match status" value="1"/>
</dbReference>
<keyword evidence="4" id="KW-1185">Reference proteome</keyword>
<evidence type="ECO:0000256" key="2">
    <source>
        <dbReference type="SAM" id="SignalP"/>
    </source>
</evidence>
<proteinExistence type="inferred from homology"/>
<dbReference type="PANTHER" id="PTHR42928">
    <property type="entry name" value="TRICARBOXYLATE-BINDING PROTEIN"/>
    <property type="match status" value="1"/>
</dbReference>
<keyword evidence="2" id="KW-0732">Signal</keyword>
<dbReference type="Proteomes" id="UP000194139">
    <property type="component" value="Chromosome"/>
</dbReference>
<dbReference type="Gene3D" id="3.40.190.10">
    <property type="entry name" value="Periplasmic binding protein-like II"/>
    <property type="match status" value="1"/>
</dbReference>
<feature type="signal peptide" evidence="2">
    <location>
        <begin position="1"/>
        <end position="20"/>
    </location>
</feature>
<evidence type="ECO:0000256" key="1">
    <source>
        <dbReference type="ARBA" id="ARBA00006987"/>
    </source>
</evidence>
<protein>
    <recommendedName>
        <fullName evidence="5">LacI family transcriptional regulator</fullName>
    </recommendedName>
</protein>
<feature type="chain" id="PRO_5013389232" description="LacI family transcriptional regulator" evidence="2">
    <location>
        <begin position="21"/>
        <end position="320"/>
    </location>
</feature>
<dbReference type="PANTHER" id="PTHR42928:SF5">
    <property type="entry name" value="BLR1237 PROTEIN"/>
    <property type="match status" value="1"/>
</dbReference>
<dbReference type="InterPro" id="IPR042100">
    <property type="entry name" value="Bug_dom1"/>
</dbReference>
<evidence type="ECO:0000313" key="3">
    <source>
        <dbReference type="EMBL" id="ARP85739.1"/>
    </source>
</evidence>
<dbReference type="Pfam" id="PF03401">
    <property type="entry name" value="TctC"/>
    <property type="match status" value="1"/>
</dbReference>
<accession>A0A1W6YXW4</accession>
<reference evidence="3 4" key="1">
    <citation type="submission" date="2017-05" db="EMBL/GenBank/DDBJ databases">
        <title>Complete and WGS of Bordetella genogroups.</title>
        <authorList>
            <person name="Spilker T."/>
            <person name="LiPuma J."/>
        </authorList>
    </citation>
    <scope>NUCLEOTIDE SEQUENCE [LARGE SCALE GENOMIC DNA]</scope>
    <source>
        <strain evidence="3 4">AU17164</strain>
    </source>
</reference>
<organism evidence="3 4">
    <name type="scientific">Bordetella genomosp. 9</name>
    <dbReference type="NCBI Taxonomy" id="1416803"/>
    <lineage>
        <taxon>Bacteria</taxon>
        <taxon>Pseudomonadati</taxon>
        <taxon>Pseudomonadota</taxon>
        <taxon>Betaproteobacteria</taxon>
        <taxon>Burkholderiales</taxon>
        <taxon>Alcaligenaceae</taxon>
        <taxon>Bordetella</taxon>
    </lineage>
</organism>
<dbReference type="SUPFAM" id="SSF53850">
    <property type="entry name" value="Periplasmic binding protein-like II"/>
    <property type="match status" value="1"/>
</dbReference>
<name>A0A1W6YXW4_9BORD</name>